<evidence type="ECO:0000256" key="1">
    <source>
        <dbReference type="SAM" id="MobiDB-lite"/>
    </source>
</evidence>
<keyword evidence="3" id="KW-1185">Reference proteome</keyword>
<name>A0ABW1LNT7_9ACTN</name>
<protein>
    <submittedName>
        <fullName evidence="2">MinD/ParA family protein</fullName>
    </submittedName>
</protein>
<dbReference type="InterPro" id="IPR027417">
    <property type="entry name" value="P-loop_NTPase"/>
</dbReference>
<dbReference type="SUPFAM" id="SSF52540">
    <property type="entry name" value="P-loop containing nucleoside triphosphate hydrolases"/>
    <property type="match status" value="1"/>
</dbReference>
<feature type="compositionally biased region" description="Basic and acidic residues" evidence="1">
    <location>
        <begin position="37"/>
        <end position="51"/>
    </location>
</feature>
<comment type="caution">
    <text evidence="2">The sequence shown here is derived from an EMBL/GenBank/DDBJ whole genome shotgun (WGS) entry which is preliminary data.</text>
</comment>
<dbReference type="InterPro" id="IPR050625">
    <property type="entry name" value="ParA/MinD_ATPase"/>
</dbReference>
<organism evidence="2 3">
    <name type="scientific">Nocardioides hankookensis</name>
    <dbReference type="NCBI Taxonomy" id="443157"/>
    <lineage>
        <taxon>Bacteria</taxon>
        <taxon>Bacillati</taxon>
        <taxon>Actinomycetota</taxon>
        <taxon>Actinomycetes</taxon>
        <taxon>Propionibacteriales</taxon>
        <taxon>Nocardioidaceae</taxon>
        <taxon>Nocardioides</taxon>
    </lineage>
</organism>
<feature type="compositionally biased region" description="Polar residues" evidence="1">
    <location>
        <begin position="1"/>
        <end position="10"/>
    </location>
</feature>
<evidence type="ECO:0000313" key="3">
    <source>
        <dbReference type="Proteomes" id="UP001596135"/>
    </source>
</evidence>
<dbReference type="RefSeq" id="WP_379157227.1">
    <property type="nucleotide sequence ID" value="NZ_JBHSRJ010000008.1"/>
</dbReference>
<feature type="compositionally biased region" description="Basic and acidic residues" evidence="1">
    <location>
        <begin position="11"/>
        <end position="28"/>
    </location>
</feature>
<dbReference type="Proteomes" id="UP001596135">
    <property type="component" value="Unassembled WGS sequence"/>
</dbReference>
<dbReference type="Gene3D" id="3.40.50.300">
    <property type="entry name" value="P-loop containing nucleotide triphosphate hydrolases"/>
    <property type="match status" value="1"/>
</dbReference>
<feature type="compositionally biased region" description="Pro residues" evidence="1">
    <location>
        <begin position="64"/>
        <end position="106"/>
    </location>
</feature>
<reference evidence="3" key="1">
    <citation type="journal article" date="2019" name="Int. J. Syst. Evol. Microbiol.">
        <title>The Global Catalogue of Microorganisms (GCM) 10K type strain sequencing project: providing services to taxonomists for standard genome sequencing and annotation.</title>
        <authorList>
            <consortium name="The Broad Institute Genomics Platform"/>
            <consortium name="The Broad Institute Genome Sequencing Center for Infectious Disease"/>
            <person name="Wu L."/>
            <person name="Ma J."/>
        </authorList>
    </citation>
    <scope>NUCLEOTIDE SEQUENCE [LARGE SCALE GENOMIC DNA]</scope>
    <source>
        <strain evidence="3">CCUG 54522</strain>
    </source>
</reference>
<evidence type="ECO:0000313" key="2">
    <source>
        <dbReference type="EMBL" id="MFC6044937.1"/>
    </source>
</evidence>
<dbReference type="PANTHER" id="PTHR43384">
    <property type="entry name" value="SEPTUM SITE-DETERMINING PROTEIN MIND HOMOLOG, CHLOROPLASTIC-RELATED"/>
    <property type="match status" value="1"/>
</dbReference>
<dbReference type="PANTHER" id="PTHR43384:SF14">
    <property type="entry name" value="ESX-1 SECRETION-ASSOCIATED PROTEIN ESPI"/>
    <property type="match status" value="1"/>
</dbReference>
<sequence>MSQEAWSSGGSRHDAHDPADDTSDRLYTPEDFAAYAARRENRDGGAGEREPITYGDPLTDPLPSTQPPAETPPPPAAQPSTPPPAYRPSTPPPAGPPPAAGPPATRPPVTSAPVAAPPAQPETDDGGDVRRFMSATDFLDRRDAEQEHGPATWGWRGKVRRWSGGLITPRMGPDELAYEQDRATIQRDFDGPRTIAFINPKGGAAKTTGVLAAGFTFGTVRGGGVVAWDNNETRGTLGIRGTRSAHRNTTRELLEDLERFTDVYQSRIGDLGAFVRSQGDAHFDVLASDERPDVTGTIRASDFDSVHKLLERFYRVILIDTGNNMRAENWLAAAGAADLLVVTSTVREDTGYSGLWMLDALQDAGYQDLKHKTVTVLSDPSANVDAKLAADLVDVYQQRTRGVYRVPYDPALVAGSVVPYAQLSENTRMQWLRACAGMAAAL</sequence>
<dbReference type="EMBL" id="JBHSRJ010000008">
    <property type="protein sequence ID" value="MFC6044937.1"/>
    <property type="molecule type" value="Genomic_DNA"/>
</dbReference>
<proteinExistence type="predicted"/>
<gene>
    <name evidence="2" type="ORF">ACFPYL_17740</name>
</gene>
<feature type="region of interest" description="Disordered" evidence="1">
    <location>
        <begin position="1"/>
        <end position="130"/>
    </location>
</feature>
<accession>A0ABW1LNT7</accession>